<dbReference type="Gene3D" id="1.10.8.590">
    <property type="match status" value="1"/>
</dbReference>
<dbReference type="AlphaFoldDB" id="A0A4R6WD55"/>
<dbReference type="GO" id="GO:0003723">
    <property type="term" value="F:RNA binding"/>
    <property type="evidence" value="ECO:0007669"/>
    <property type="project" value="InterPro"/>
</dbReference>
<evidence type="ECO:0000256" key="1">
    <source>
        <dbReference type="ARBA" id="ARBA00007228"/>
    </source>
</evidence>
<name>A0A4R6WD55_9PROT</name>
<dbReference type="Gene3D" id="3.40.1280.10">
    <property type="match status" value="1"/>
</dbReference>
<comment type="similarity">
    <text evidence="1">Belongs to the class IV-like SAM-binding methyltransferase superfamily. RNA methyltransferase TrmH family.</text>
</comment>
<protein>
    <submittedName>
        <fullName evidence="6">tRNA/rRNA methyltransferase</fullName>
    </submittedName>
</protein>
<dbReference type="Proteomes" id="UP000295783">
    <property type="component" value="Unassembled WGS sequence"/>
</dbReference>
<dbReference type="PIRSF" id="PIRSF004808">
    <property type="entry name" value="LasT"/>
    <property type="match status" value="1"/>
</dbReference>
<dbReference type="Pfam" id="PF00588">
    <property type="entry name" value="SpoU_methylase"/>
    <property type="match status" value="1"/>
</dbReference>
<evidence type="ECO:0000256" key="2">
    <source>
        <dbReference type="ARBA" id="ARBA00022603"/>
    </source>
</evidence>
<dbReference type="GO" id="GO:0005829">
    <property type="term" value="C:cytosol"/>
    <property type="evidence" value="ECO:0007669"/>
    <property type="project" value="TreeGrafter"/>
</dbReference>
<evidence type="ECO:0000256" key="3">
    <source>
        <dbReference type="ARBA" id="ARBA00022679"/>
    </source>
</evidence>
<comment type="caution">
    <text evidence="6">The sequence shown here is derived from an EMBL/GenBank/DDBJ whole genome shotgun (WGS) entry which is preliminary data.</text>
</comment>
<evidence type="ECO:0000259" key="5">
    <source>
        <dbReference type="Pfam" id="PF00588"/>
    </source>
</evidence>
<dbReference type="PANTHER" id="PTHR42786">
    <property type="entry name" value="TRNA/RRNA METHYLTRANSFERASE"/>
    <property type="match status" value="1"/>
</dbReference>
<dbReference type="PANTHER" id="PTHR42786:SF7">
    <property type="entry name" value="TRNA_RRNA METHYLTRANSFERASE SPOU TYPE DOMAIN-CONTAINING PROTEIN"/>
    <property type="match status" value="1"/>
</dbReference>
<organism evidence="6 7">
    <name type="scientific">Dongia mobilis</name>
    <dbReference type="NCBI Taxonomy" id="578943"/>
    <lineage>
        <taxon>Bacteria</taxon>
        <taxon>Pseudomonadati</taxon>
        <taxon>Pseudomonadota</taxon>
        <taxon>Alphaproteobacteria</taxon>
        <taxon>Rhodospirillales</taxon>
        <taxon>Dongiaceae</taxon>
        <taxon>Dongia</taxon>
    </lineage>
</organism>
<gene>
    <name evidence="6" type="ORF">A8950_3760</name>
</gene>
<dbReference type="CDD" id="cd18093">
    <property type="entry name" value="SpoU-like_TrmJ"/>
    <property type="match status" value="1"/>
</dbReference>
<dbReference type="SUPFAM" id="SSF75217">
    <property type="entry name" value="alpha/beta knot"/>
    <property type="match status" value="1"/>
</dbReference>
<reference evidence="6 7" key="1">
    <citation type="submission" date="2019-03" db="EMBL/GenBank/DDBJ databases">
        <title>Genomic Encyclopedia of Type Strains, Phase III (KMG-III): the genomes of soil and plant-associated and newly described type strains.</title>
        <authorList>
            <person name="Whitman W."/>
        </authorList>
    </citation>
    <scope>NUCLEOTIDE SEQUENCE [LARGE SCALE GENOMIC DNA]</scope>
    <source>
        <strain evidence="6 7">CGMCC 1.7660</strain>
    </source>
</reference>
<evidence type="ECO:0000313" key="6">
    <source>
        <dbReference type="EMBL" id="TDQ77606.1"/>
    </source>
</evidence>
<dbReference type="InterPro" id="IPR029028">
    <property type="entry name" value="Alpha/beta_knot_MTases"/>
</dbReference>
<dbReference type="GO" id="GO:0002128">
    <property type="term" value="P:tRNA nucleoside ribose methylation"/>
    <property type="evidence" value="ECO:0007669"/>
    <property type="project" value="TreeGrafter"/>
</dbReference>
<sequence length="246" mass="27122">MSMGGPAIILVSPQMGENIGTAARAMLNCGLTDLRLVGPRDGWPNVKAERAAVGAFEMMPPVRVFEKTEDALRDLTYVYATTARDRKMVKPIVTARFAAAEAKERIAAGGRIGFLFGAERMGLVNDDVALADALLTVPLNPEFTSLNLAQAVLLVGYEWFQAGDTTPPSQLDTNGSPLATKEQLHAFFAHFERELDACGFLRNQEARPSMVRNLRNMWSRTHLTEQEVRTLHGVVKELTTLRVPRK</sequence>
<proteinExistence type="inferred from homology"/>
<dbReference type="InterPro" id="IPR029026">
    <property type="entry name" value="tRNA_m1G_MTases_N"/>
</dbReference>
<accession>A0A4R6WD55</accession>
<keyword evidence="3 6" id="KW-0808">Transferase</keyword>
<feature type="domain" description="tRNA/rRNA methyltransferase SpoU type" evidence="5">
    <location>
        <begin position="7"/>
        <end position="157"/>
    </location>
</feature>
<keyword evidence="4" id="KW-0949">S-adenosyl-L-methionine</keyword>
<dbReference type="GO" id="GO:0008173">
    <property type="term" value="F:RNA methyltransferase activity"/>
    <property type="evidence" value="ECO:0007669"/>
    <property type="project" value="InterPro"/>
</dbReference>
<keyword evidence="7" id="KW-1185">Reference proteome</keyword>
<dbReference type="InterPro" id="IPR004384">
    <property type="entry name" value="RNA_MeTrfase_TrmJ/LasT"/>
</dbReference>
<dbReference type="InterPro" id="IPR001537">
    <property type="entry name" value="SpoU_MeTrfase"/>
</dbReference>
<dbReference type="EMBL" id="SNYW01000014">
    <property type="protein sequence ID" value="TDQ77606.1"/>
    <property type="molecule type" value="Genomic_DNA"/>
</dbReference>
<evidence type="ECO:0000256" key="4">
    <source>
        <dbReference type="ARBA" id="ARBA00022691"/>
    </source>
</evidence>
<evidence type="ECO:0000313" key="7">
    <source>
        <dbReference type="Proteomes" id="UP000295783"/>
    </source>
</evidence>
<dbReference type="RefSeq" id="WP_322090937.1">
    <property type="nucleotide sequence ID" value="NZ_SNYW01000014.1"/>
</dbReference>
<keyword evidence="2 6" id="KW-0489">Methyltransferase</keyword>